<reference evidence="2" key="2">
    <citation type="submission" date="2015-01" db="EMBL/GenBank/DDBJ databases">
        <title>Evolutionary Origins and Diversification of the Mycorrhizal Mutualists.</title>
        <authorList>
            <consortium name="DOE Joint Genome Institute"/>
            <consortium name="Mycorrhizal Genomics Consortium"/>
            <person name="Kohler A."/>
            <person name="Kuo A."/>
            <person name="Nagy L.G."/>
            <person name="Floudas D."/>
            <person name="Copeland A."/>
            <person name="Barry K.W."/>
            <person name="Cichocki N."/>
            <person name="Veneault-Fourrey C."/>
            <person name="LaButti K."/>
            <person name="Lindquist E.A."/>
            <person name="Lipzen A."/>
            <person name="Lundell T."/>
            <person name="Morin E."/>
            <person name="Murat C."/>
            <person name="Riley R."/>
            <person name="Ohm R."/>
            <person name="Sun H."/>
            <person name="Tunlid A."/>
            <person name="Henrissat B."/>
            <person name="Grigoriev I.V."/>
            <person name="Hibbett D.S."/>
            <person name="Martin F."/>
        </authorList>
    </citation>
    <scope>NUCLEOTIDE SEQUENCE [LARGE SCALE GENOMIC DNA]</scope>
    <source>
        <strain evidence="2">Marx 270</strain>
    </source>
</reference>
<evidence type="ECO:0000313" key="1">
    <source>
        <dbReference type="EMBL" id="KIO11159.1"/>
    </source>
</evidence>
<gene>
    <name evidence="1" type="ORF">M404DRAFT_20657</name>
</gene>
<evidence type="ECO:0000313" key="2">
    <source>
        <dbReference type="Proteomes" id="UP000054217"/>
    </source>
</evidence>
<accession>A0A0C3PRD6</accession>
<name>A0A0C3PRD6_PISTI</name>
<dbReference type="HOGENOM" id="CLU_2427941_0_0_1"/>
<dbReference type="AlphaFoldDB" id="A0A0C3PRD6"/>
<protein>
    <submittedName>
        <fullName evidence="1">Uncharacterized protein</fullName>
    </submittedName>
</protein>
<dbReference type="InParanoid" id="A0A0C3PRD6"/>
<reference evidence="1 2" key="1">
    <citation type="submission" date="2014-04" db="EMBL/GenBank/DDBJ databases">
        <authorList>
            <consortium name="DOE Joint Genome Institute"/>
            <person name="Kuo A."/>
            <person name="Kohler A."/>
            <person name="Costa M.D."/>
            <person name="Nagy L.G."/>
            <person name="Floudas D."/>
            <person name="Copeland A."/>
            <person name="Barry K.W."/>
            <person name="Cichocki N."/>
            <person name="Veneault-Fourrey C."/>
            <person name="LaButti K."/>
            <person name="Lindquist E.A."/>
            <person name="Lipzen A."/>
            <person name="Lundell T."/>
            <person name="Morin E."/>
            <person name="Murat C."/>
            <person name="Sun H."/>
            <person name="Tunlid A."/>
            <person name="Henrissat B."/>
            <person name="Grigoriev I.V."/>
            <person name="Hibbett D.S."/>
            <person name="Martin F."/>
            <person name="Nordberg H.P."/>
            <person name="Cantor M.N."/>
            <person name="Hua S.X."/>
        </authorList>
    </citation>
    <scope>NUCLEOTIDE SEQUENCE [LARGE SCALE GENOMIC DNA]</scope>
    <source>
        <strain evidence="1 2">Marx 270</strain>
    </source>
</reference>
<sequence length="91" mass="10333">MSFTNTIFPSMPPMMSTDSLTKLPDFASRWTNAHVLTTPPLDGNGYDLKYWLEHWNVTWADIDSLAKEASSEQLEILSTDEVVSKLLREAQ</sequence>
<dbReference type="Proteomes" id="UP000054217">
    <property type="component" value="Unassembled WGS sequence"/>
</dbReference>
<keyword evidence="2" id="KW-1185">Reference proteome</keyword>
<dbReference type="EMBL" id="KN831950">
    <property type="protein sequence ID" value="KIO11159.1"/>
    <property type="molecule type" value="Genomic_DNA"/>
</dbReference>
<organism evidence="1 2">
    <name type="scientific">Pisolithus tinctorius Marx 270</name>
    <dbReference type="NCBI Taxonomy" id="870435"/>
    <lineage>
        <taxon>Eukaryota</taxon>
        <taxon>Fungi</taxon>
        <taxon>Dikarya</taxon>
        <taxon>Basidiomycota</taxon>
        <taxon>Agaricomycotina</taxon>
        <taxon>Agaricomycetes</taxon>
        <taxon>Agaricomycetidae</taxon>
        <taxon>Boletales</taxon>
        <taxon>Sclerodermatineae</taxon>
        <taxon>Pisolithaceae</taxon>
        <taxon>Pisolithus</taxon>
    </lineage>
</organism>
<proteinExistence type="predicted"/>